<dbReference type="Proteomes" id="UP001064106">
    <property type="component" value="Unassembled WGS sequence"/>
</dbReference>
<keyword evidence="3 9" id="KW-0347">Helicase</keyword>
<sequence>MEFRIADTFTTSLARLTGDEQKAAKTTVFDLQVDPTGKGMSFHKLDRAKDPNFWSVRVSRDIRLIVHKTAGSLLLCYVDHHDKAYQWAERRKLEVHPTTGAAQLVEIRERVEENLVPKYVEDNTPAAQKPKLFSQYDDSQLLAYGVPQEWLADVKAADEDVLLELSDHLPAEASEALLELATGGTPTLPEVAGEGTDPFQHPDAQRRFRVMSDVDELIRALEYPWDKWTVFLHPAQRQLVERYYNGAARVSGSAGTGKTVVALHRAVHLAQEDEDARVLLSTFSDTLANALRGNLYRLIWNTPKLGERIDVAAMEAIGIRLYSAEFGKPVFASRDEISELLKTAAMQVDGLKANAAFLMSEWEDVVDAWQIDDWETYRDARRLGRKTRLAEAQRALYWQAFAQVQAQLKQAGKITTAEMFARLAEAMSKRKHPVFDYIVVDEAQDITVQQLRFLAAIAGNRANALFFAGDLGQRIFQTPFSWKSQGVEVRGRSRTLKINYRTSHQIRSQADLLLGPEVSDVDGNIESRKGTISVFNGPEPIIYSYTHAEAEIQAVGTWLKQCNSSGVLPQEIGVFVRSESELSRAQAAVKAAGLQGRVLGKDMATEEGFVSITTMHLAKGMEFRVVAVMACDDEIIPSQVRIDTAADEAELTEIYNTERQLLYVACTRARDQLYVSAVKPESEFLGDLLQK</sequence>
<dbReference type="InterPro" id="IPR014017">
    <property type="entry name" value="DNA_helicase_UvrD-like_C"/>
</dbReference>
<dbReference type="InterPro" id="IPR000212">
    <property type="entry name" value="DNA_helicase_UvrD/REP"/>
</dbReference>
<keyword evidence="5" id="KW-0413">Isomerase</keyword>
<keyword evidence="4 9" id="KW-0067">ATP-binding</keyword>
<reference evidence="11" key="1">
    <citation type="submission" date="2012-09" db="EMBL/GenBank/DDBJ databases">
        <title>Genome Sequence of alkane-degrading Bacterium Alcanivorax balearicus MACL04.</title>
        <authorList>
            <person name="Lai Q."/>
            <person name="Shao Z."/>
        </authorList>
    </citation>
    <scope>NUCLEOTIDE SEQUENCE</scope>
    <source>
        <strain evidence="11">MACL04</strain>
    </source>
</reference>
<evidence type="ECO:0000256" key="8">
    <source>
        <dbReference type="ARBA" id="ARBA00048988"/>
    </source>
</evidence>
<comment type="catalytic activity">
    <reaction evidence="6">
        <text>Couples ATP hydrolysis with the unwinding of duplex DNA by translocating in the 3'-5' direction.</text>
        <dbReference type="EC" id="5.6.2.4"/>
    </reaction>
</comment>
<dbReference type="PANTHER" id="PTHR11070:SF45">
    <property type="entry name" value="DNA 3'-5' HELICASE"/>
    <property type="match status" value="1"/>
</dbReference>
<dbReference type="Pfam" id="PF00580">
    <property type="entry name" value="UvrD-helicase"/>
    <property type="match status" value="1"/>
</dbReference>
<dbReference type="PANTHER" id="PTHR11070">
    <property type="entry name" value="UVRD / RECB / PCRA DNA HELICASE FAMILY MEMBER"/>
    <property type="match status" value="1"/>
</dbReference>
<dbReference type="EC" id="5.6.2.4" evidence="7"/>
<keyword evidence="2 9" id="KW-0378">Hydrolase</keyword>
<dbReference type="GO" id="GO:0004386">
    <property type="term" value="F:helicase activity"/>
    <property type="evidence" value="ECO:0007669"/>
    <property type="project" value="UniProtKB-KW"/>
</dbReference>
<evidence type="ECO:0000313" key="11">
    <source>
        <dbReference type="EMBL" id="MCU5780987.1"/>
    </source>
</evidence>
<evidence type="ECO:0000256" key="6">
    <source>
        <dbReference type="ARBA" id="ARBA00034617"/>
    </source>
</evidence>
<comment type="catalytic activity">
    <reaction evidence="8">
        <text>ATP + H2O = ADP + phosphate + H(+)</text>
        <dbReference type="Rhea" id="RHEA:13065"/>
        <dbReference type="ChEBI" id="CHEBI:15377"/>
        <dbReference type="ChEBI" id="CHEBI:15378"/>
        <dbReference type="ChEBI" id="CHEBI:30616"/>
        <dbReference type="ChEBI" id="CHEBI:43474"/>
        <dbReference type="ChEBI" id="CHEBI:456216"/>
        <dbReference type="EC" id="5.6.2.4"/>
    </reaction>
</comment>
<name>A0ABT2QTY5_9GAMM</name>
<dbReference type="Pfam" id="PF13361">
    <property type="entry name" value="UvrD_C"/>
    <property type="match status" value="1"/>
</dbReference>
<evidence type="ECO:0000256" key="4">
    <source>
        <dbReference type="ARBA" id="ARBA00022840"/>
    </source>
</evidence>
<dbReference type="RefSeq" id="WP_262459210.1">
    <property type="nucleotide sequence ID" value="NZ_ARXS01000001.1"/>
</dbReference>
<evidence type="ECO:0000256" key="2">
    <source>
        <dbReference type="ARBA" id="ARBA00022801"/>
    </source>
</evidence>
<evidence type="ECO:0000313" key="12">
    <source>
        <dbReference type="Proteomes" id="UP001064106"/>
    </source>
</evidence>
<dbReference type="InterPro" id="IPR014016">
    <property type="entry name" value="UvrD-like_ATP-bd"/>
</dbReference>
<evidence type="ECO:0000256" key="1">
    <source>
        <dbReference type="ARBA" id="ARBA00022741"/>
    </source>
</evidence>
<accession>A0ABT2QTY5</accession>
<organism evidence="11 12">
    <name type="scientific">Alloalcanivorax balearicus MACL04</name>
    <dbReference type="NCBI Taxonomy" id="1177182"/>
    <lineage>
        <taxon>Bacteria</taxon>
        <taxon>Pseudomonadati</taxon>
        <taxon>Pseudomonadota</taxon>
        <taxon>Gammaproteobacteria</taxon>
        <taxon>Oceanospirillales</taxon>
        <taxon>Alcanivoracaceae</taxon>
        <taxon>Alloalcanivorax</taxon>
    </lineage>
</organism>
<gene>
    <name evidence="11" type="ORF">MA04_00287</name>
</gene>
<dbReference type="Gene3D" id="3.40.50.300">
    <property type="entry name" value="P-loop containing nucleotide triphosphate hydrolases"/>
    <property type="match status" value="2"/>
</dbReference>
<evidence type="ECO:0000259" key="10">
    <source>
        <dbReference type="PROSITE" id="PS51198"/>
    </source>
</evidence>
<comment type="caution">
    <text evidence="11">The sequence shown here is derived from an EMBL/GenBank/DDBJ whole genome shotgun (WGS) entry which is preliminary data.</text>
</comment>
<dbReference type="InterPro" id="IPR035093">
    <property type="entry name" value="RelE/ParE_toxin_dom_sf"/>
</dbReference>
<keyword evidence="12" id="KW-1185">Reference proteome</keyword>
<dbReference type="InterPro" id="IPR027417">
    <property type="entry name" value="P-loop_NTPase"/>
</dbReference>
<keyword evidence="1 9" id="KW-0547">Nucleotide-binding</keyword>
<evidence type="ECO:0000256" key="5">
    <source>
        <dbReference type="ARBA" id="ARBA00023235"/>
    </source>
</evidence>
<dbReference type="PROSITE" id="PS51198">
    <property type="entry name" value="UVRD_HELICASE_ATP_BIND"/>
    <property type="match status" value="1"/>
</dbReference>
<evidence type="ECO:0000256" key="9">
    <source>
        <dbReference type="PROSITE-ProRule" id="PRU00560"/>
    </source>
</evidence>
<feature type="domain" description="UvrD-like helicase ATP-binding" evidence="10">
    <location>
        <begin position="231"/>
        <end position="528"/>
    </location>
</feature>
<feature type="binding site" evidence="9">
    <location>
        <begin position="252"/>
        <end position="259"/>
    </location>
    <ligand>
        <name>ATP</name>
        <dbReference type="ChEBI" id="CHEBI:30616"/>
    </ligand>
</feature>
<dbReference type="SUPFAM" id="SSF52540">
    <property type="entry name" value="P-loop containing nucleoside triphosphate hydrolases"/>
    <property type="match status" value="1"/>
</dbReference>
<protein>
    <recommendedName>
        <fullName evidence="7">DNA 3'-5' helicase</fullName>
        <ecNumber evidence="7">5.6.2.4</ecNumber>
    </recommendedName>
</protein>
<evidence type="ECO:0000256" key="7">
    <source>
        <dbReference type="ARBA" id="ARBA00034808"/>
    </source>
</evidence>
<dbReference type="SUPFAM" id="SSF143011">
    <property type="entry name" value="RelE-like"/>
    <property type="match status" value="1"/>
</dbReference>
<proteinExistence type="predicted"/>
<dbReference type="EMBL" id="ARXS01000001">
    <property type="protein sequence ID" value="MCU5780987.1"/>
    <property type="molecule type" value="Genomic_DNA"/>
</dbReference>
<evidence type="ECO:0000256" key="3">
    <source>
        <dbReference type="ARBA" id="ARBA00022806"/>
    </source>
</evidence>